<evidence type="ECO:0000313" key="1">
    <source>
        <dbReference type="EMBL" id="MPM43715.1"/>
    </source>
</evidence>
<proteinExistence type="predicted"/>
<sequence>MAAGISATVLFFAPLIVISPFNGLFPSITNFFIKKPHFMCSCRTTNRPEINGIVHPDCLSQKKRCNDTEIPLFLVSLDCWLIIYNSNKNTGSITSFFMQTSTFRYISQFDTAEQREK</sequence>
<gene>
    <name evidence="1" type="ORF">SDC9_90392</name>
</gene>
<comment type="caution">
    <text evidence="1">The sequence shown here is derived from an EMBL/GenBank/DDBJ whole genome shotgun (WGS) entry which is preliminary data.</text>
</comment>
<accession>A0A644ZS59</accession>
<name>A0A644ZS59_9ZZZZ</name>
<dbReference type="EMBL" id="VSSQ01010206">
    <property type="protein sequence ID" value="MPM43715.1"/>
    <property type="molecule type" value="Genomic_DNA"/>
</dbReference>
<organism evidence="1">
    <name type="scientific">bioreactor metagenome</name>
    <dbReference type="NCBI Taxonomy" id="1076179"/>
    <lineage>
        <taxon>unclassified sequences</taxon>
        <taxon>metagenomes</taxon>
        <taxon>ecological metagenomes</taxon>
    </lineage>
</organism>
<reference evidence="1" key="1">
    <citation type="submission" date="2019-08" db="EMBL/GenBank/DDBJ databases">
        <authorList>
            <person name="Kucharzyk K."/>
            <person name="Murdoch R.W."/>
            <person name="Higgins S."/>
            <person name="Loffler F."/>
        </authorList>
    </citation>
    <scope>NUCLEOTIDE SEQUENCE</scope>
</reference>
<dbReference type="AlphaFoldDB" id="A0A644ZS59"/>
<protein>
    <submittedName>
        <fullName evidence="1">Uncharacterized protein</fullName>
    </submittedName>
</protein>